<feature type="transmembrane region" description="Helical" evidence="10">
    <location>
        <begin position="735"/>
        <end position="762"/>
    </location>
</feature>
<dbReference type="Pfam" id="PF07819">
    <property type="entry name" value="PGAP1"/>
    <property type="match status" value="1"/>
</dbReference>
<evidence type="ECO:0000313" key="12">
    <source>
        <dbReference type="EMBL" id="CAF0762657.1"/>
    </source>
</evidence>
<evidence type="ECO:0000256" key="5">
    <source>
        <dbReference type="ARBA" id="ARBA00022801"/>
    </source>
</evidence>
<feature type="domain" description="GPI inositol-deacylase PGAP1-like alpha/beta" evidence="11">
    <location>
        <begin position="83"/>
        <end position="299"/>
    </location>
</feature>
<dbReference type="GO" id="GO:0006505">
    <property type="term" value="P:GPI anchor metabolic process"/>
    <property type="evidence" value="ECO:0007669"/>
    <property type="project" value="TreeGrafter"/>
</dbReference>
<evidence type="ECO:0000256" key="7">
    <source>
        <dbReference type="ARBA" id="ARBA00022927"/>
    </source>
</evidence>
<organism evidence="12 14">
    <name type="scientific">Didymodactylos carnosus</name>
    <dbReference type="NCBI Taxonomy" id="1234261"/>
    <lineage>
        <taxon>Eukaryota</taxon>
        <taxon>Metazoa</taxon>
        <taxon>Spiralia</taxon>
        <taxon>Gnathifera</taxon>
        <taxon>Rotifera</taxon>
        <taxon>Eurotatoria</taxon>
        <taxon>Bdelloidea</taxon>
        <taxon>Philodinida</taxon>
        <taxon>Philodinidae</taxon>
        <taxon>Didymodactylos</taxon>
    </lineage>
</organism>
<accession>A0A813Q6F8</accession>
<dbReference type="InterPro" id="IPR039529">
    <property type="entry name" value="PGAP1/BST1"/>
</dbReference>
<dbReference type="InterPro" id="IPR012908">
    <property type="entry name" value="PGAP1-ab_dom-like"/>
</dbReference>
<evidence type="ECO:0000256" key="9">
    <source>
        <dbReference type="ARBA" id="ARBA00023136"/>
    </source>
</evidence>
<dbReference type="EMBL" id="CAJNOQ010000137">
    <property type="protein sequence ID" value="CAF0762657.1"/>
    <property type="molecule type" value="Genomic_DNA"/>
</dbReference>
<dbReference type="EC" id="3.1.-.-" evidence="10"/>
<dbReference type="AlphaFoldDB" id="A0A813Q6F8"/>
<proteinExistence type="inferred from homology"/>
<feature type="transmembrane region" description="Helical" evidence="10">
    <location>
        <begin position="637"/>
        <end position="662"/>
    </location>
</feature>
<name>A0A813Q6F8_9BILA</name>
<keyword evidence="6 10" id="KW-0256">Endoplasmic reticulum</keyword>
<evidence type="ECO:0000313" key="13">
    <source>
        <dbReference type="EMBL" id="CAF3543716.1"/>
    </source>
</evidence>
<dbReference type="Proteomes" id="UP000681722">
    <property type="component" value="Unassembled WGS sequence"/>
</dbReference>
<evidence type="ECO:0000256" key="6">
    <source>
        <dbReference type="ARBA" id="ARBA00022824"/>
    </source>
</evidence>
<dbReference type="GO" id="GO:0050185">
    <property type="term" value="F:phosphatidylinositol deacylase activity"/>
    <property type="evidence" value="ECO:0007669"/>
    <property type="project" value="TreeGrafter"/>
</dbReference>
<keyword evidence="9 10" id="KW-0472">Membrane</keyword>
<reference evidence="12" key="1">
    <citation type="submission" date="2021-02" db="EMBL/GenBank/DDBJ databases">
        <authorList>
            <person name="Nowell W R."/>
        </authorList>
    </citation>
    <scope>NUCLEOTIDE SEQUENCE</scope>
</reference>
<evidence type="ECO:0000313" key="14">
    <source>
        <dbReference type="Proteomes" id="UP000663829"/>
    </source>
</evidence>
<evidence type="ECO:0000256" key="4">
    <source>
        <dbReference type="ARBA" id="ARBA00022692"/>
    </source>
</evidence>
<protein>
    <recommendedName>
        <fullName evidence="10">GPI inositol-deacylase</fullName>
        <ecNumber evidence="10">3.1.-.-</ecNumber>
    </recommendedName>
</protein>
<dbReference type="GO" id="GO:0015031">
    <property type="term" value="P:protein transport"/>
    <property type="evidence" value="ECO:0007669"/>
    <property type="project" value="UniProtKB-KW"/>
</dbReference>
<keyword evidence="14" id="KW-1185">Reference proteome</keyword>
<keyword evidence="3 10" id="KW-0813">Transport</keyword>
<evidence type="ECO:0000256" key="2">
    <source>
        <dbReference type="ARBA" id="ARBA00006931"/>
    </source>
</evidence>
<dbReference type="InterPro" id="IPR029058">
    <property type="entry name" value="AB_hydrolase_fold"/>
</dbReference>
<gene>
    <name evidence="12" type="ORF">GPM918_LOCUS1476</name>
    <name evidence="13" type="ORF">SRO942_LOCUS1476</name>
</gene>
<comment type="function">
    <text evidence="10">Involved in inositol deacylation of GPI-anchored proteins which plays important roles in the quality control and ER-associated degradation of GPI-anchored proteins.</text>
</comment>
<feature type="transmembrane region" description="Helical" evidence="10">
    <location>
        <begin position="782"/>
        <end position="801"/>
    </location>
</feature>
<keyword evidence="4 10" id="KW-0812">Transmembrane</keyword>
<feature type="transmembrane region" description="Helical" evidence="10">
    <location>
        <begin position="674"/>
        <end position="700"/>
    </location>
</feature>
<dbReference type="GO" id="GO:0006888">
    <property type="term" value="P:endoplasmic reticulum to Golgi vesicle-mediated transport"/>
    <property type="evidence" value="ECO:0007669"/>
    <property type="project" value="TreeGrafter"/>
</dbReference>
<dbReference type="PANTHER" id="PTHR15495">
    <property type="entry name" value="NEGATIVE REGULATOR OF VESICLE FORMATION-RELATED"/>
    <property type="match status" value="1"/>
</dbReference>
<dbReference type="Proteomes" id="UP000663829">
    <property type="component" value="Unassembled WGS sequence"/>
</dbReference>
<dbReference type="SUPFAM" id="SSF53474">
    <property type="entry name" value="alpha/beta-Hydrolases"/>
    <property type="match status" value="1"/>
</dbReference>
<evidence type="ECO:0000256" key="10">
    <source>
        <dbReference type="RuleBase" id="RU365011"/>
    </source>
</evidence>
<keyword evidence="7 10" id="KW-0653">Protein transport</keyword>
<dbReference type="Gene3D" id="3.40.50.1820">
    <property type="entry name" value="alpha/beta hydrolase"/>
    <property type="match status" value="1"/>
</dbReference>
<dbReference type="PANTHER" id="PTHR15495:SF7">
    <property type="entry name" value="GPI INOSITOL-DEACYLASE"/>
    <property type="match status" value="1"/>
</dbReference>
<evidence type="ECO:0000256" key="1">
    <source>
        <dbReference type="ARBA" id="ARBA00004477"/>
    </source>
</evidence>
<evidence type="ECO:0000256" key="8">
    <source>
        <dbReference type="ARBA" id="ARBA00022989"/>
    </source>
</evidence>
<comment type="subcellular location">
    <subcellularLocation>
        <location evidence="1">Endoplasmic reticulum membrane</location>
        <topology evidence="1">Multi-pass membrane protein</topology>
    </subcellularLocation>
</comment>
<evidence type="ECO:0000256" key="3">
    <source>
        <dbReference type="ARBA" id="ARBA00022448"/>
    </source>
</evidence>
<feature type="transmembrane region" description="Helical" evidence="10">
    <location>
        <begin position="604"/>
        <end position="625"/>
    </location>
</feature>
<sequence>MPIKLLKLLQFFLYFAVITCFLIGLHSYFYRVEVNYCEMTYMYEYPDYRPIPVSNSIQLKYPRYHLYFYCEGIGCDIYRKQTFNGMPVLFIVGNADSYRQVRSLASVAYRMGQNYNKQLDYFSIDFNEELSALFGGVLKQQTEFVIYSIQTILKLYQKQKSQVKPTHVILVGNSIGGLLARAIFVESANIFDPSTVQIIITQATPHQAPVINYDSYLVQFYQNVNNYWKREWNNTLKHVVLLSLAGGDRDLCSLHGLTDETRSIDVLTTAIPQVWTSTDHRCIVWCRQLVLTTTRALFELIKVGTNILDKSTMDIMSIFKQHFSPTLSDINADLLIPTGHISLDNPITLDKSVTEVKHGKKDYLIPLKNSNFYKIYIISNVVRSHWIYLTNEPLENNDNKWSITDITEWLLPIPPLYSNIKMMKINITDVSKKYDYILLRMTDHATTQIFQVKNNNDDERHIQFHSYGSTTYHFNSTGYVKLYIPNLTYLWQVYGVQLESSNCPTTKQRPLIHFHVPWSNEDVYNLVTLRDPSATRSSSASSSSSSLLSVPLTRNMLLKLHRPRLNFSKNDDYPSLELFLNVQCAYTLTITYSYLDILSQFIRYYIFLLPSFLFSVLCISLAIQIHFPTMKTYETMFLWSIHLPIAGALTIFDKLVIVLYPLRSSDLIIHLYATGYYFFLLPFVFYLLALTILAIVSYLFDRLCFDLIRYFCQNLFQMTYNELQRYQNSAKYVKILWFFILISCTLLISGSCGQIALCYIAFFHCLYCGYINRPLREILTTLFLFHLLLVSLNLSGFIVHIRRMGGAKSSASQKVAGRKKFWQKVACGKTAKILPENPKMFLERSQLLLIGKPKSPDLIETYEVVSSKIERNKYLHDINVSENLGILLLEVDCTSTICPLSNRWRLFEYSEGIRPLKPPEVILSEAELFELEFNGIESLFCPES</sequence>
<dbReference type="OrthoDB" id="348976at2759"/>
<keyword evidence="8 10" id="KW-1133">Transmembrane helix</keyword>
<comment type="similarity">
    <text evidence="2 10">Belongs to the GPI inositol-deacylase family.</text>
</comment>
<dbReference type="GO" id="GO:0005789">
    <property type="term" value="C:endoplasmic reticulum membrane"/>
    <property type="evidence" value="ECO:0007669"/>
    <property type="project" value="UniProtKB-SubCell"/>
</dbReference>
<keyword evidence="5 10" id="KW-0378">Hydrolase</keyword>
<dbReference type="EMBL" id="CAJOBC010000137">
    <property type="protein sequence ID" value="CAF3543716.1"/>
    <property type="molecule type" value="Genomic_DNA"/>
</dbReference>
<evidence type="ECO:0000259" key="11">
    <source>
        <dbReference type="Pfam" id="PF07819"/>
    </source>
</evidence>
<dbReference type="Pfam" id="PF24660">
    <property type="entry name" value="PGAP1_3rd"/>
    <property type="match status" value="1"/>
</dbReference>
<comment type="caution">
    <text evidence="12">The sequence shown here is derived from an EMBL/GenBank/DDBJ whole genome shotgun (WGS) entry which is preliminary data.</text>
</comment>
<feature type="transmembrane region" description="Helical" evidence="10">
    <location>
        <begin position="12"/>
        <end position="30"/>
    </location>
</feature>